<dbReference type="Pfam" id="PF17871">
    <property type="entry name" value="AAA_lid_9"/>
    <property type="match status" value="1"/>
</dbReference>
<dbReference type="Gene3D" id="1.10.8.60">
    <property type="match status" value="2"/>
</dbReference>
<organism evidence="8 9">
    <name type="scientific">candidate division WWE3 bacterium RIFCSPHIGHO2_01_FULL_48_15</name>
    <dbReference type="NCBI Taxonomy" id="1802619"/>
    <lineage>
        <taxon>Bacteria</taxon>
        <taxon>Katanobacteria</taxon>
    </lineage>
</organism>
<dbReference type="InterPro" id="IPR050130">
    <property type="entry name" value="ClpA_ClpB"/>
</dbReference>
<dbReference type="InterPro" id="IPR041546">
    <property type="entry name" value="ClpA/ClpB_AAA_lid"/>
</dbReference>
<evidence type="ECO:0000256" key="1">
    <source>
        <dbReference type="ARBA" id="ARBA00022737"/>
    </source>
</evidence>
<evidence type="ECO:0008006" key="10">
    <source>
        <dbReference type="Google" id="ProtNLM"/>
    </source>
</evidence>
<evidence type="ECO:0000259" key="7">
    <source>
        <dbReference type="SMART" id="SM01086"/>
    </source>
</evidence>
<dbReference type="SMART" id="SM01086">
    <property type="entry name" value="ClpB_D2-small"/>
    <property type="match status" value="1"/>
</dbReference>
<dbReference type="InterPro" id="IPR027417">
    <property type="entry name" value="P-loop_NTPase"/>
</dbReference>
<evidence type="ECO:0000313" key="9">
    <source>
        <dbReference type="Proteomes" id="UP000179005"/>
    </source>
</evidence>
<dbReference type="PANTHER" id="PTHR11638">
    <property type="entry name" value="ATP-DEPENDENT CLP PROTEASE"/>
    <property type="match status" value="1"/>
</dbReference>
<sequence>MICQNCGKRQAVFQTHQLIDGRPAIVYLCEVCAEEFREGGNRTSVLDQYGRDITALAEEGKLDPVIGREEEIERVVHILSRRTKNNPVLIGDPGVGKTAIVEGLAQRIVDGNVPEILHGKRIIAVDLALMLAGASHRGEFEERLKDSLAEVAKAKGEIILFVDELHTVVGAGAAQGAIDASNMLKPALARGEVQCVGATTLDEYRRYIEKDGALERRFQPIIVKEPSREETIEILRGLRGRYEEHHRVRVSDGALKAAVELSDRYISDRFLPDKAIDLLDEACAKKRLENVSTQPSQLSKVSEELRKLQSRPRKTLAEMERIEELTLLKNENIGEWRENRVESIPEVSGKDIAKVVAMATGIPVEDLSEDEKARLSKLEERLHTRIIGQDNAVSAVAFAIKRARAGLKDPNRPIGSFIFLGPTGVGKTELAKTLAEALYGDENLMIRLDMSEYGERHTVSRMIGSPPGYVGYEEGGQLTEIVRRKPFSVVLFDEIEKAHSDVFNILLQILEDGRLTDAHGRTVDFKNTILIMTSNVGTASVSEKKVGFGNEKENQRSYEEIKEELLARLQKNFRPEFLNRVDEVVVFHPLSEDHIRKITDLLVVKSKKLIASQGMGLDVSVRARNFLAKKGFDPNFGARPLRRLIQREIEDPISNGIVSGEYRQGDIVMADLSEEQGKEKLNFKVKKRVPLKV</sequence>
<evidence type="ECO:0000313" key="8">
    <source>
        <dbReference type="EMBL" id="OGC56137.1"/>
    </source>
</evidence>
<name>A0A1F4VFZ2_UNCKA</name>
<dbReference type="EMBL" id="MEVC01000003">
    <property type="protein sequence ID" value="OGC56137.1"/>
    <property type="molecule type" value="Genomic_DNA"/>
</dbReference>
<evidence type="ECO:0000256" key="3">
    <source>
        <dbReference type="ARBA" id="ARBA00022840"/>
    </source>
</evidence>
<dbReference type="CDD" id="cd00009">
    <property type="entry name" value="AAA"/>
    <property type="match status" value="1"/>
</dbReference>
<gene>
    <name evidence="8" type="ORF">A2797_02160</name>
</gene>
<dbReference type="STRING" id="1802619.A2797_02160"/>
<dbReference type="PROSITE" id="PS00871">
    <property type="entry name" value="CLPAB_2"/>
    <property type="match status" value="1"/>
</dbReference>
<reference evidence="8 9" key="1">
    <citation type="journal article" date="2016" name="Nat. Commun.">
        <title>Thousands of microbial genomes shed light on interconnected biogeochemical processes in an aquifer system.</title>
        <authorList>
            <person name="Anantharaman K."/>
            <person name="Brown C.T."/>
            <person name="Hug L.A."/>
            <person name="Sharon I."/>
            <person name="Castelle C.J."/>
            <person name="Probst A.J."/>
            <person name="Thomas B.C."/>
            <person name="Singh A."/>
            <person name="Wilkins M.J."/>
            <person name="Karaoz U."/>
            <person name="Brodie E.L."/>
            <person name="Williams K.H."/>
            <person name="Hubbard S.S."/>
            <person name="Banfield J.F."/>
        </authorList>
    </citation>
    <scope>NUCLEOTIDE SEQUENCE [LARGE SCALE GENOMIC DNA]</scope>
</reference>
<dbReference type="Gene3D" id="3.40.50.300">
    <property type="entry name" value="P-loop containing nucleotide triphosphate hydrolases"/>
    <property type="match status" value="2"/>
</dbReference>
<keyword evidence="4 5" id="KW-0143">Chaperone</keyword>
<feature type="domain" description="AAA+ ATPase" evidence="6">
    <location>
        <begin position="413"/>
        <end position="552"/>
    </location>
</feature>
<comment type="similarity">
    <text evidence="5">Belongs to the ClpA/ClpB family.</text>
</comment>
<dbReference type="InterPro" id="IPR018368">
    <property type="entry name" value="ClpA/B_CS1"/>
</dbReference>
<evidence type="ECO:0000259" key="6">
    <source>
        <dbReference type="SMART" id="SM00382"/>
    </source>
</evidence>
<dbReference type="GO" id="GO:0005737">
    <property type="term" value="C:cytoplasm"/>
    <property type="evidence" value="ECO:0007669"/>
    <property type="project" value="TreeGrafter"/>
</dbReference>
<keyword evidence="1" id="KW-0677">Repeat</keyword>
<keyword evidence="2 5" id="KW-0547">Nucleotide-binding</keyword>
<protein>
    <recommendedName>
        <fullName evidence="10">ATP-dependent Clp protease ATP-binding subunit ClpC</fullName>
    </recommendedName>
</protein>
<dbReference type="SUPFAM" id="SSF52540">
    <property type="entry name" value="P-loop containing nucleoside triphosphate hydrolases"/>
    <property type="match status" value="2"/>
</dbReference>
<comment type="caution">
    <text evidence="8">The sequence shown here is derived from an EMBL/GenBank/DDBJ whole genome shotgun (WGS) entry which is preliminary data.</text>
</comment>
<evidence type="ECO:0000256" key="2">
    <source>
        <dbReference type="ARBA" id="ARBA00022741"/>
    </source>
</evidence>
<dbReference type="FunFam" id="3.40.50.300:FF:000010">
    <property type="entry name" value="Chaperone clpB 1, putative"/>
    <property type="match status" value="1"/>
</dbReference>
<dbReference type="InterPro" id="IPR028299">
    <property type="entry name" value="ClpA/B_CS2"/>
</dbReference>
<dbReference type="Pfam" id="PF00004">
    <property type="entry name" value="AAA"/>
    <property type="match status" value="1"/>
</dbReference>
<dbReference type="InterPro" id="IPR001270">
    <property type="entry name" value="ClpA/B"/>
</dbReference>
<dbReference type="InterPro" id="IPR003959">
    <property type="entry name" value="ATPase_AAA_core"/>
</dbReference>
<accession>A0A1F4VFZ2</accession>
<dbReference type="FunFam" id="3.40.50.300:FF:000025">
    <property type="entry name" value="ATP-dependent Clp protease subunit"/>
    <property type="match status" value="1"/>
</dbReference>
<dbReference type="PROSITE" id="PS00870">
    <property type="entry name" value="CLPAB_1"/>
    <property type="match status" value="1"/>
</dbReference>
<dbReference type="Pfam" id="PF10431">
    <property type="entry name" value="ClpB_D2-small"/>
    <property type="match status" value="1"/>
</dbReference>
<dbReference type="InterPro" id="IPR019489">
    <property type="entry name" value="Clp_ATPase_C"/>
</dbReference>
<dbReference type="Proteomes" id="UP000179005">
    <property type="component" value="Unassembled WGS sequence"/>
</dbReference>
<dbReference type="InterPro" id="IPR003593">
    <property type="entry name" value="AAA+_ATPase"/>
</dbReference>
<keyword evidence="3 5" id="KW-0067">ATP-binding</keyword>
<proteinExistence type="inferred from homology"/>
<dbReference type="CDD" id="cd19499">
    <property type="entry name" value="RecA-like_ClpB_Hsp104-like"/>
    <property type="match status" value="1"/>
</dbReference>
<dbReference type="PRINTS" id="PR00300">
    <property type="entry name" value="CLPPROTEASEA"/>
</dbReference>
<dbReference type="AlphaFoldDB" id="A0A1F4VFZ2"/>
<feature type="domain" description="AAA+ ATPase" evidence="6">
    <location>
        <begin position="83"/>
        <end position="228"/>
    </location>
</feature>
<dbReference type="PANTHER" id="PTHR11638:SF18">
    <property type="entry name" value="HEAT SHOCK PROTEIN 104"/>
    <property type="match status" value="1"/>
</dbReference>
<dbReference type="GO" id="GO:0005524">
    <property type="term" value="F:ATP binding"/>
    <property type="evidence" value="ECO:0007669"/>
    <property type="project" value="UniProtKB-KW"/>
</dbReference>
<dbReference type="GO" id="GO:0016887">
    <property type="term" value="F:ATP hydrolysis activity"/>
    <property type="evidence" value="ECO:0007669"/>
    <property type="project" value="InterPro"/>
</dbReference>
<dbReference type="GO" id="GO:0034605">
    <property type="term" value="P:cellular response to heat"/>
    <property type="evidence" value="ECO:0007669"/>
    <property type="project" value="TreeGrafter"/>
</dbReference>
<dbReference type="Pfam" id="PF07724">
    <property type="entry name" value="AAA_2"/>
    <property type="match status" value="1"/>
</dbReference>
<evidence type="ECO:0000256" key="4">
    <source>
        <dbReference type="ARBA" id="ARBA00023186"/>
    </source>
</evidence>
<dbReference type="SMART" id="SM00382">
    <property type="entry name" value="AAA"/>
    <property type="match status" value="2"/>
</dbReference>
<feature type="domain" description="Clp ATPase C-terminal" evidence="7">
    <location>
        <begin position="590"/>
        <end position="681"/>
    </location>
</feature>
<evidence type="ECO:0000256" key="5">
    <source>
        <dbReference type="RuleBase" id="RU004432"/>
    </source>
</evidence>
<dbReference type="Gene3D" id="4.10.860.10">
    <property type="entry name" value="UVR domain"/>
    <property type="match status" value="1"/>
</dbReference>